<dbReference type="RefSeq" id="WP_114794524.1">
    <property type="nucleotide sequence ID" value="NZ_QQZY01000001.1"/>
</dbReference>
<dbReference type="GO" id="GO:0004722">
    <property type="term" value="F:protein serine/threonine phosphatase activity"/>
    <property type="evidence" value="ECO:0007669"/>
    <property type="project" value="InterPro"/>
</dbReference>
<dbReference type="SUPFAM" id="SSF81606">
    <property type="entry name" value="PP2C-like"/>
    <property type="match status" value="1"/>
</dbReference>
<reference evidence="4 5" key="1">
    <citation type="submission" date="2018-07" db="EMBL/GenBank/DDBJ databases">
        <title>High-quality-draft genome sequence of Gaiella occulta.</title>
        <authorList>
            <person name="Severino R."/>
            <person name="Froufe H.J.C."/>
            <person name="Rainey F.A."/>
            <person name="Barroso C."/>
            <person name="Albuquerque L."/>
            <person name="Lobo-Da-Cunha A."/>
            <person name="Da Costa M.S."/>
            <person name="Egas C."/>
        </authorList>
    </citation>
    <scope>NUCLEOTIDE SEQUENCE [LARGE SCALE GENOMIC DNA]</scope>
    <source>
        <strain evidence="4 5">F2-233</strain>
    </source>
</reference>
<dbReference type="Proteomes" id="UP000254134">
    <property type="component" value="Unassembled WGS sequence"/>
</dbReference>
<dbReference type="EMBL" id="QQZY01000001">
    <property type="protein sequence ID" value="RDI75615.1"/>
    <property type="molecule type" value="Genomic_DNA"/>
</dbReference>
<dbReference type="SMART" id="SM00332">
    <property type="entry name" value="PP2Cc"/>
    <property type="match status" value="1"/>
</dbReference>
<sequence>MRIGRASALTDTGRRRLQNEDAFVCDPPLFAVADGMGGAQAGEIASRLAAAALEERALELRGAEAVAELVREANDRIFRHALGDPTVAGMGTTVTAMLVDERAGTIAIGHVGDSRAYRVRGGELAQLTADHSLVAELVRSGRLSPEEAEQHPHRSVITRALGTEAQVEVDALTVSMLPGDLYLLCSDGLTSMVRDADILALLDAAGGDPERGAGALVDAANGAGGEDNITVVLFEVIDGEPPPSELAAEPDAVTAEQAVPGGAPQPPPPTAPPVRRHGAGAGGRRLALAAVVAAATVGPLLVWWGIAR</sequence>
<evidence type="ECO:0000259" key="3">
    <source>
        <dbReference type="PROSITE" id="PS51746"/>
    </source>
</evidence>
<dbReference type="OrthoDB" id="9801841at2"/>
<dbReference type="Gene3D" id="3.60.40.10">
    <property type="entry name" value="PPM-type phosphatase domain"/>
    <property type="match status" value="1"/>
</dbReference>
<protein>
    <submittedName>
        <fullName evidence="4">Serine/threonine protein phosphatase</fullName>
    </submittedName>
</protein>
<dbReference type="InterPro" id="IPR001932">
    <property type="entry name" value="PPM-type_phosphatase-like_dom"/>
</dbReference>
<feature type="compositionally biased region" description="Pro residues" evidence="1">
    <location>
        <begin position="263"/>
        <end position="272"/>
    </location>
</feature>
<dbReference type="PROSITE" id="PS51746">
    <property type="entry name" value="PPM_2"/>
    <property type="match status" value="1"/>
</dbReference>
<dbReference type="InterPro" id="IPR015655">
    <property type="entry name" value="PP2C"/>
</dbReference>
<evidence type="ECO:0000256" key="1">
    <source>
        <dbReference type="SAM" id="MobiDB-lite"/>
    </source>
</evidence>
<dbReference type="NCBIfam" id="NF033484">
    <property type="entry name" value="Stp1_PP2C_phos"/>
    <property type="match status" value="1"/>
</dbReference>
<keyword evidence="2" id="KW-0812">Transmembrane</keyword>
<organism evidence="4 5">
    <name type="scientific">Gaiella occulta</name>
    <dbReference type="NCBI Taxonomy" id="1002870"/>
    <lineage>
        <taxon>Bacteria</taxon>
        <taxon>Bacillati</taxon>
        <taxon>Actinomycetota</taxon>
        <taxon>Thermoleophilia</taxon>
        <taxon>Gaiellales</taxon>
        <taxon>Gaiellaceae</taxon>
        <taxon>Gaiella</taxon>
    </lineage>
</organism>
<proteinExistence type="predicted"/>
<accession>A0A7M2Z0R5</accession>
<feature type="transmembrane region" description="Helical" evidence="2">
    <location>
        <begin position="286"/>
        <end position="306"/>
    </location>
</feature>
<keyword evidence="2" id="KW-1133">Transmembrane helix</keyword>
<dbReference type="PANTHER" id="PTHR13832:SF827">
    <property type="entry name" value="PROTEIN PHOSPHATASE 1L"/>
    <property type="match status" value="1"/>
</dbReference>
<gene>
    <name evidence="4" type="ORF">Gocc_0034</name>
</gene>
<evidence type="ECO:0000256" key="2">
    <source>
        <dbReference type="SAM" id="Phobius"/>
    </source>
</evidence>
<evidence type="ECO:0000313" key="5">
    <source>
        <dbReference type="Proteomes" id="UP000254134"/>
    </source>
</evidence>
<feature type="region of interest" description="Disordered" evidence="1">
    <location>
        <begin position="240"/>
        <end position="280"/>
    </location>
</feature>
<dbReference type="InterPro" id="IPR036457">
    <property type="entry name" value="PPM-type-like_dom_sf"/>
</dbReference>
<feature type="domain" description="PPM-type phosphatase" evidence="3">
    <location>
        <begin position="2"/>
        <end position="236"/>
    </location>
</feature>
<dbReference type="CDD" id="cd00143">
    <property type="entry name" value="PP2Cc"/>
    <property type="match status" value="1"/>
</dbReference>
<reference evidence="5" key="2">
    <citation type="journal article" date="2019" name="MicrobiologyOpen">
        <title>High-quality draft genome sequence of Gaiella occulta isolated from a 150 meter deep mineral water borehole and comparison with the genome sequences of other deep-branching lineages of the phylum Actinobacteria.</title>
        <authorList>
            <person name="Severino R."/>
            <person name="Froufe H.J.C."/>
            <person name="Barroso C."/>
            <person name="Albuquerque L."/>
            <person name="Lobo-da-Cunha A."/>
            <person name="da Costa M.S."/>
            <person name="Egas C."/>
        </authorList>
    </citation>
    <scope>NUCLEOTIDE SEQUENCE [LARGE SCALE GENOMIC DNA]</scope>
    <source>
        <strain evidence="5">F2-233</strain>
    </source>
</reference>
<dbReference type="SMART" id="SM00331">
    <property type="entry name" value="PP2C_SIG"/>
    <property type="match status" value="1"/>
</dbReference>
<name>A0A7M2Z0R5_9ACTN</name>
<evidence type="ECO:0000313" key="4">
    <source>
        <dbReference type="EMBL" id="RDI75615.1"/>
    </source>
</evidence>
<keyword evidence="5" id="KW-1185">Reference proteome</keyword>
<dbReference type="PANTHER" id="PTHR13832">
    <property type="entry name" value="PROTEIN PHOSPHATASE 2C"/>
    <property type="match status" value="1"/>
</dbReference>
<dbReference type="AlphaFoldDB" id="A0A7M2Z0R5"/>
<dbReference type="Pfam" id="PF13672">
    <property type="entry name" value="PP2C_2"/>
    <property type="match status" value="1"/>
</dbReference>
<comment type="caution">
    <text evidence="4">The sequence shown here is derived from an EMBL/GenBank/DDBJ whole genome shotgun (WGS) entry which is preliminary data.</text>
</comment>
<keyword evidence="2" id="KW-0472">Membrane</keyword>